<reference evidence="2 3" key="1">
    <citation type="journal article" date="1998" name="Nature">
        <title>The complete genome of the hyperthermophilic bacterium Aquifex aeolicus.</title>
        <authorList>
            <person name="Deckert G."/>
            <person name="Warren P.V."/>
            <person name="Gaasterland T."/>
            <person name="Young W.G."/>
            <person name="Lenox A.L."/>
            <person name="Graham D.E."/>
            <person name="Overbeek R."/>
            <person name="Snead M.A."/>
            <person name="Keller M."/>
            <person name="Aujay M."/>
            <person name="Huber R."/>
            <person name="Feldman R.A."/>
            <person name="Short J.M."/>
            <person name="Olson G.J."/>
            <person name="Swanson R.V."/>
        </authorList>
    </citation>
    <scope>NUCLEOTIDE SEQUENCE [LARGE SCALE GENOMIC DNA]</scope>
    <source>
        <strain evidence="2 3">VF5</strain>
    </source>
</reference>
<feature type="domain" description="Thioredoxin" evidence="1">
    <location>
        <begin position="13"/>
        <end position="146"/>
    </location>
</feature>
<dbReference type="InterPro" id="IPR036249">
    <property type="entry name" value="Thioredoxin-like_sf"/>
</dbReference>
<dbReference type="Gene3D" id="3.40.30.10">
    <property type="entry name" value="Glutaredoxin"/>
    <property type="match status" value="1"/>
</dbReference>
<dbReference type="InterPro" id="IPR013766">
    <property type="entry name" value="Thioredoxin_domain"/>
</dbReference>
<evidence type="ECO:0000313" key="3">
    <source>
        <dbReference type="Proteomes" id="UP000000798"/>
    </source>
</evidence>
<dbReference type="RefSeq" id="WP_010881088.1">
    <property type="nucleotide sequence ID" value="NC_000918.1"/>
</dbReference>
<keyword evidence="3" id="KW-1185">Reference proteome</keyword>
<dbReference type="InterPro" id="IPR012336">
    <property type="entry name" value="Thioredoxin-like_fold"/>
</dbReference>
<dbReference type="PIR" id="H70444">
    <property type="entry name" value="H70444"/>
</dbReference>
<dbReference type="Proteomes" id="UP000000798">
    <property type="component" value="Chromosome"/>
</dbReference>
<evidence type="ECO:0000313" key="2">
    <source>
        <dbReference type="EMBL" id="AAC07553.1"/>
    </source>
</evidence>
<dbReference type="STRING" id="224324.aq_1669"/>
<dbReference type="SUPFAM" id="SSF52833">
    <property type="entry name" value="Thioredoxin-like"/>
    <property type="match status" value="1"/>
</dbReference>
<dbReference type="KEGG" id="aae:aq_1669"/>
<dbReference type="HOGENOM" id="CLU_120998_1_0_0"/>
<dbReference type="EMBL" id="AE000657">
    <property type="protein sequence ID" value="AAC07553.1"/>
    <property type="molecule type" value="Genomic_DNA"/>
</dbReference>
<dbReference type="EnsemblBacteria" id="AAC07553">
    <property type="protein sequence ID" value="AAC07553"/>
    <property type="gene ID" value="aq_1669"/>
</dbReference>
<gene>
    <name evidence="2" type="ordered locus">aq_1669</name>
</gene>
<dbReference type="PROSITE" id="PS51352">
    <property type="entry name" value="THIOREDOXIN_2"/>
    <property type="match status" value="1"/>
</dbReference>
<sequence length="164" mass="19752">MRVLKILLFIIFFSFGVEAVPFEKISFLNLKEDLEEAKKEGKYLFIMFEQEECPFCDKMKRVTFQDPRVREYFTKHFYMVRIDIKGSNPVVYFDGTEMTEKELAHKFRVRATPHFVFFDHEGKKILSIPGYIPPEEFLLIGKYVAEGYYKKMSYFKFKRMIKKD</sequence>
<dbReference type="AlphaFoldDB" id="O67585"/>
<dbReference type="InParanoid" id="O67585"/>
<dbReference type="eggNOG" id="COG2143">
    <property type="taxonomic scope" value="Bacteria"/>
</dbReference>
<dbReference type="Pfam" id="PF13098">
    <property type="entry name" value="Thioredoxin_2"/>
    <property type="match status" value="1"/>
</dbReference>
<dbReference type="CDD" id="cd02951">
    <property type="entry name" value="SoxW"/>
    <property type="match status" value="1"/>
</dbReference>
<accession>O67585</accession>
<organism evidence="2 3">
    <name type="scientific">Aquifex aeolicus (strain VF5)</name>
    <dbReference type="NCBI Taxonomy" id="224324"/>
    <lineage>
        <taxon>Bacteria</taxon>
        <taxon>Pseudomonadati</taxon>
        <taxon>Aquificota</taxon>
        <taxon>Aquificia</taxon>
        <taxon>Aquificales</taxon>
        <taxon>Aquificaceae</taxon>
        <taxon>Aquifex</taxon>
    </lineage>
</organism>
<name>O67585_AQUAE</name>
<proteinExistence type="predicted"/>
<evidence type="ECO:0000259" key="1">
    <source>
        <dbReference type="PROSITE" id="PS51352"/>
    </source>
</evidence>
<protein>
    <recommendedName>
        <fullName evidence="1">Thioredoxin domain-containing protein</fullName>
    </recommendedName>
</protein>
<dbReference type="InterPro" id="IPR041737">
    <property type="entry name" value="SoxW"/>
</dbReference>
<dbReference type="OrthoDB" id="9811036at2"/>